<sequence length="70" mass="7339">MACNNQRSIYEGISKVVGSSNRGFITLDPERQCRIATQPAKALPGAGAMGEPRAPQARPGTLASASGLRR</sequence>
<keyword evidence="3" id="KW-1185">Reference proteome</keyword>
<accession>A0ABW0NII6</accession>
<comment type="caution">
    <text evidence="2">The sequence shown here is derived from an EMBL/GenBank/DDBJ whole genome shotgun (WGS) entry which is preliminary data.</text>
</comment>
<evidence type="ECO:0000256" key="1">
    <source>
        <dbReference type="SAM" id="MobiDB-lite"/>
    </source>
</evidence>
<evidence type="ECO:0000313" key="3">
    <source>
        <dbReference type="Proteomes" id="UP001596037"/>
    </source>
</evidence>
<protein>
    <submittedName>
        <fullName evidence="2">Uncharacterized protein</fullName>
    </submittedName>
</protein>
<reference evidence="3" key="1">
    <citation type="journal article" date="2019" name="Int. J. Syst. Evol. Microbiol.">
        <title>The Global Catalogue of Microorganisms (GCM) 10K type strain sequencing project: providing services to taxonomists for standard genome sequencing and annotation.</title>
        <authorList>
            <consortium name="The Broad Institute Genomics Platform"/>
            <consortium name="The Broad Institute Genome Sequencing Center for Infectious Disease"/>
            <person name="Wu L."/>
            <person name="Ma J."/>
        </authorList>
    </citation>
    <scope>NUCLEOTIDE SEQUENCE [LARGE SCALE GENOMIC DNA]</scope>
    <source>
        <strain evidence="3">CCUG 57401</strain>
    </source>
</reference>
<gene>
    <name evidence="2" type="ORF">ACFPOE_21860</name>
</gene>
<organism evidence="2 3">
    <name type="scientific">Caenimonas terrae</name>
    <dbReference type="NCBI Taxonomy" id="696074"/>
    <lineage>
        <taxon>Bacteria</taxon>
        <taxon>Pseudomonadati</taxon>
        <taxon>Pseudomonadota</taxon>
        <taxon>Betaproteobacteria</taxon>
        <taxon>Burkholderiales</taxon>
        <taxon>Comamonadaceae</taxon>
        <taxon>Caenimonas</taxon>
    </lineage>
</organism>
<name>A0ABW0NII6_9BURK</name>
<feature type="region of interest" description="Disordered" evidence="1">
    <location>
        <begin position="39"/>
        <end position="70"/>
    </location>
</feature>
<dbReference type="RefSeq" id="WP_376852444.1">
    <property type="nucleotide sequence ID" value="NZ_JBHSMF010000010.1"/>
</dbReference>
<dbReference type="EMBL" id="JBHSMF010000010">
    <property type="protein sequence ID" value="MFC5500204.1"/>
    <property type="molecule type" value="Genomic_DNA"/>
</dbReference>
<proteinExistence type="predicted"/>
<evidence type="ECO:0000313" key="2">
    <source>
        <dbReference type="EMBL" id="MFC5500204.1"/>
    </source>
</evidence>
<dbReference type="Proteomes" id="UP001596037">
    <property type="component" value="Unassembled WGS sequence"/>
</dbReference>